<dbReference type="InterPro" id="IPR032675">
    <property type="entry name" value="LRR_dom_sf"/>
</dbReference>
<proteinExistence type="predicted"/>
<protein>
    <submittedName>
        <fullName evidence="1">Uncharacterized protein</fullName>
    </submittedName>
</protein>
<evidence type="ECO:0000313" key="2">
    <source>
        <dbReference type="Proteomes" id="UP001362999"/>
    </source>
</evidence>
<dbReference type="Gene3D" id="3.80.10.10">
    <property type="entry name" value="Ribonuclease Inhibitor"/>
    <property type="match status" value="1"/>
</dbReference>
<gene>
    <name evidence="1" type="ORF">R3P38DRAFT_3197595</name>
</gene>
<dbReference type="AlphaFoldDB" id="A0AAW0B3Q2"/>
<dbReference type="EMBL" id="JAWWNJ010000041">
    <property type="protein sequence ID" value="KAK7020303.1"/>
    <property type="molecule type" value="Genomic_DNA"/>
</dbReference>
<keyword evidence="2" id="KW-1185">Reference proteome</keyword>
<organism evidence="1 2">
    <name type="scientific">Favolaschia claudopus</name>
    <dbReference type="NCBI Taxonomy" id="2862362"/>
    <lineage>
        <taxon>Eukaryota</taxon>
        <taxon>Fungi</taxon>
        <taxon>Dikarya</taxon>
        <taxon>Basidiomycota</taxon>
        <taxon>Agaricomycotina</taxon>
        <taxon>Agaricomycetes</taxon>
        <taxon>Agaricomycetidae</taxon>
        <taxon>Agaricales</taxon>
        <taxon>Marasmiineae</taxon>
        <taxon>Mycenaceae</taxon>
        <taxon>Favolaschia</taxon>
    </lineage>
</organism>
<dbReference type="SUPFAM" id="SSF52047">
    <property type="entry name" value="RNI-like"/>
    <property type="match status" value="1"/>
</dbReference>
<name>A0AAW0B3Q2_9AGAR</name>
<sequence>MLSTLAVDRKRIADIDSKILEIGDDCAELLFEKDHSHGPLGISTGILERHWTAGVSLLDATPSLLALDGGRESPATAFADAPLLRSLSIRNNRFSYLWPPITLPWLQFTSLALDTSVLRSFAPMLKEFQNLTFFELTISNHGDLSDRDHIRLARLESLTLKDKRLPVIDSWREPHRILQHLVTPALQRLVVSTSIITRWRSDSAISALISFIKASACNLEELCITVTGNDIHLCDVERDLPVYRRAFPAIPKISLQTCTSTGEH</sequence>
<accession>A0AAW0B3Q2</accession>
<reference evidence="1 2" key="1">
    <citation type="journal article" date="2024" name="J Genomics">
        <title>Draft genome sequencing and assembly of Favolaschia claudopus CIRM-BRFM 2984 isolated from oak limbs.</title>
        <authorList>
            <person name="Navarro D."/>
            <person name="Drula E."/>
            <person name="Chaduli D."/>
            <person name="Cazenave R."/>
            <person name="Ahrendt S."/>
            <person name="Wang J."/>
            <person name="Lipzen A."/>
            <person name="Daum C."/>
            <person name="Barry K."/>
            <person name="Grigoriev I.V."/>
            <person name="Favel A."/>
            <person name="Rosso M.N."/>
            <person name="Martin F."/>
        </authorList>
    </citation>
    <scope>NUCLEOTIDE SEQUENCE [LARGE SCALE GENOMIC DNA]</scope>
    <source>
        <strain evidence="1 2">CIRM-BRFM 2984</strain>
    </source>
</reference>
<comment type="caution">
    <text evidence="1">The sequence shown here is derived from an EMBL/GenBank/DDBJ whole genome shotgun (WGS) entry which is preliminary data.</text>
</comment>
<dbReference type="Proteomes" id="UP001362999">
    <property type="component" value="Unassembled WGS sequence"/>
</dbReference>
<evidence type="ECO:0000313" key="1">
    <source>
        <dbReference type="EMBL" id="KAK7020303.1"/>
    </source>
</evidence>